<dbReference type="PANTHER" id="PTHR43832:SF1">
    <property type="entry name" value="S-ADENOSYL-L-METHIONINE-DEPENDENT METHYLTRANSFERASES SUPERFAMILY PROTEIN"/>
    <property type="match status" value="1"/>
</dbReference>
<keyword evidence="3" id="KW-0808">Transferase</keyword>
<keyword evidence="4" id="KW-0949">S-adenosyl-L-methionine</keyword>
<dbReference type="Gene3D" id="3.40.50.150">
    <property type="entry name" value="Vaccinia Virus protein VP39"/>
    <property type="match status" value="1"/>
</dbReference>
<dbReference type="STRING" id="56857.A0A200QD85"/>
<gene>
    <name evidence="5" type="ORF">BVC80_209g182</name>
</gene>
<evidence type="ECO:0000256" key="4">
    <source>
        <dbReference type="ARBA" id="ARBA00022691"/>
    </source>
</evidence>
<dbReference type="EMBL" id="MVGT01002328">
    <property type="protein sequence ID" value="OVA08446.1"/>
    <property type="molecule type" value="Genomic_DNA"/>
</dbReference>
<accession>A0A200QD85</accession>
<dbReference type="GO" id="GO:0032259">
    <property type="term" value="P:methylation"/>
    <property type="evidence" value="ECO:0007669"/>
    <property type="project" value="UniProtKB-KW"/>
</dbReference>
<dbReference type="Pfam" id="PF02353">
    <property type="entry name" value="CMAS"/>
    <property type="match status" value="1"/>
</dbReference>
<evidence type="ECO:0000313" key="6">
    <source>
        <dbReference type="Proteomes" id="UP000195402"/>
    </source>
</evidence>
<protein>
    <submittedName>
        <fullName evidence="5">Mycolic acid cyclopropane synthase</fullName>
    </submittedName>
</protein>
<dbReference type="Proteomes" id="UP000195402">
    <property type="component" value="Unassembled WGS sequence"/>
</dbReference>
<dbReference type="GO" id="GO:0008168">
    <property type="term" value="F:methyltransferase activity"/>
    <property type="evidence" value="ECO:0007669"/>
    <property type="project" value="UniProtKB-KW"/>
</dbReference>
<evidence type="ECO:0000256" key="2">
    <source>
        <dbReference type="ARBA" id="ARBA00022603"/>
    </source>
</evidence>
<dbReference type="CDD" id="cd02440">
    <property type="entry name" value="AdoMet_MTases"/>
    <property type="match status" value="1"/>
</dbReference>
<evidence type="ECO:0000256" key="3">
    <source>
        <dbReference type="ARBA" id="ARBA00022679"/>
    </source>
</evidence>
<dbReference type="AlphaFoldDB" id="A0A200QD85"/>
<name>A0A200QD85_MACCD</name>
<organism evidence="5 6">
    <name type="scientific">Macleaya cordata</name>
    <name type="common">Five-seeded plume-poppy</name>
    <name type="synonym">Bocconia cordata</name>
    <dbReference type="NCBI Taxonomy" id="56857"/>
    <lineage>
        <taxon>Eukaryota</taxon>
        <taxon>Viridiplantae</taxon>
        <taxon>Streptophyta</taxon>
        <taxon>Embryophyta</taxon>
        <taxon>Tracheophyta</taxon>
        <taxon>Spermatophyta</taxon>
        <taxon>Magnoliopsida</taxon>
        <taxon>Ranunculales</taxon>
        <taxon>Papaveraceae</taxon>
        <taxon>Papaveroideae</taxon>
        <taxon>Macleaya</taxon>
    </lineage>
</organism>
<dbReference type="PANTHER" id="PTHR43832">
    <property type="match status" value="1"/>
</dbReference>
<dbReference type="InParanoid" id="A0A200QD85"/>
<dbReference type="OMA" id="VDHICNK"/>
<dbReference type="SUPFAM" id="SSF53335">
    <property type="entry name" value="S-adenosyl-L-methionine-dependent methyltransferases"/>
    <property type="match status" value="1"/>
</dbReference>
<dbReference type="InterPro" id="IPR029063">
    <property type="entry name" value="SAM-dependent_MTases_sf"/>
</dbReference>
<sequence length="190" mass="21597">MLEVLILILGGCYFKDESTTLDEAEEASHELYCERAQIKDGQTVLDVGCGQGGLLLHIAQKYKNCHVTGITNSNAQKNYIVMQAEKLQLSNVDVISADVTKFETEKTFDRIFVIEAIEHMKNIKLFLKKLSSWMEEDGLLFVDHICNKTFNYHFEALDEDDWYSGFILPKGCVTILSASALLYFQVKLIK</sequence>
<keyword evidence="2" id="KW-0489">Methyltransferase</keyword>
<proteinExistence type="inferred from homology"/>
<evidence type="ECO:0000313" key="5">
    <source>
        <dbReference type="EMBL" id="OVA08446.1"/>
    </source>
</evidence>
<comment type="similarity">
    <text evidence="1">Belongs to the CFA/CMAS family.</text>
</comment>
<comment type="caution">
    <text evidence="5">The sequence shown here is derived from an EMBL/GenBank/DDBJ whole genome shotgun (WGS) entry which is preliminary data.</text>
</comment>
<reference evidence="5 6" key="1">
    <citation type="journal article" date="2017" name="Mol. Plant">
        <title>The Genome of Medicinal Plant Macleaya cordata Provides New Insights into Benzylisoquinoline Alkaloids Metabolism.</title>
        <authorList>
            <person name="Liu X."/>
            <person name="Liu Y."/>
            <person name="Huang P."/>
            <person name="Ma Y."/>
            <person name="Qing Z."/>
            <person name="Tang Q."/>
            <person name="Cao H."/>
            <person name="Cheng P."/>
            <person name="Zheng Y."/>
            <person name="Yuan Z."/>
            <person name="Zhou Y."/>
            <person name="Liu J."/>
            <person name="Tang Z."/>
            <person name="Zhuo Y."/>
            <person name="Zhang Y."/>
            <person name="Yu L."/>
            <person name="Huang J."/>
            <person name="Yang P."/>
            <person name="Peng Q."/>
            <person name="Zhang J."/>
            <person name="Jiang W."/>
            <person name="Zhang Z."/>
            <person name="Lin K."/>
            <person name="Ro D.K."/>
            <person name="Chen X."/>
            <person name="Xiong X."/>
            <person name="Shang Y."/>
            <person name="Huang S."/>
            <person name="Zeng J."/>
        </authorList>
    </citation>
    <scope>NUCLEOTIDE SEQUENCE [LARGE SCALE GENOMIC DNA]</scope>
    <source>
        <strain evidence="6">cv. BLH2017</strain>
        <tissue evidence="5">Root</tissue>
    </source>
</reference>
<evidence type="ECO:0000256" key="1">
    <source>
        <dbReference type="ARBA" id="ARBA00010815"/>
    </source>
</evidence>
<dbReference type="OrthoDB" id="10259637at2759"/>
<keyword evidence="6" id="KW-1185">Reference proteome</keyword>